<dbReference type="PANTHER" id="PTHR10146">
    <property type="entry name" value="PROLINE SYNTHETASE CO-TRANSCRIBED BACTERIAL HOMOLOG PROTEIN"/>
    <property type="match status" value="1"/>
</dbReference>
<keyword evidence="1 2" id="KW-0663">Pyridoxal phosphate</keyword>
<dbReference type="PIRSF" id="PIRSF004848">
    <property type="entry name" value="YBL036c_PLPDEIII"/>
    <property type="match status" value="1"/>
</dbReference>
<name>A0ABY5L0M6_9CELL</name>
<feature type="domain" description="Alanine racemase N-terminal" evidence="4">
    <location>
        <begin position="72"/>
        <end position="248"/>
    </location>
</feature>
<comment type="similarity">
    <text evidence="2 3">Belongs to the pyridoxal phosphate-binding protein YggS/PROSC family.</text>
</comment>
<evidence type="ECO:0000256" key="3">
    <source>
        <dbReference type="RuleBase" id="RU004514"/>
    </source>
</evidence>
<dbReference type="PANTHER" id="PTHR10146:SF14">
    <property type="entry name" value="PYRIDOXAL PHOSPHATE HOMEOSTASIS PROTEIN"/>
    <property type="match status" value="1"/>
</dbReference>
<dbReference type="NCBIfam" id="TIGR00044">
    <property type="entry name" value="YggS family pyridoxal phosphate-dependent enzyme"/>
    <property type="match status" value="1"/>
</dbReference>
<dbReference type="RefSeq" id="WP_227570564.1">
    <property type="nucleotide sequence ID" value="NZ_CP101988.1"/>
</dbReference>
<evidence type="ECO:0000313" key="5">
    <source>
        <dbReference type="EMBL" id="UUI76321.1"/>
    </source>
</evidence>
<dbReference type="Proteomes" id="UP001316189">
    <property type="component" value="Chromosome"/>
</dbReference>
<evidence type="ECO:0000256" key="2">
    <source>
        <dbReference type="HAMAP-Rule" id="MF_02087"/>
    </source>
</evidence>
<accession>A0ABY5L0M6</accession>
<dbReference type="SUPFAM" id="SSF51419">
    <property type="entry name" value="PLP-binding barrel"/>
    <property type="match status" value="1"/>
</dbReference>
<reference evidence="5 6" key="1">
    <citation type="submission" date="2022-07" db="EMBL/GenBank/DDBJ databases">
        <title>Novel species in genus cellulomonas.</title>
        <authorList>
            <person name="Ye L."/>
        </authorList>
    </citation>
    <scope>NUCLEOTIDE SEQUENCE [LARGE SCALE GENOMIC DNA]</scope>
    <source>
        <strain evidence="6">zg-Y338</strain>
    </source>
</reference>
<sequence length="249" mass="25573">MSAEHLDDIGARLAAARARVAAAEHDAHRAPGSARLLLATKTVPLDGVRSALLADAAARAGDPAAPAPVLVGENRVQELVAKAPHLADLAPEVHLIGPLQSNKVNQALGVAGCVETVDSVALAERLATRCAASGRVLDVLVQVNVSGEETKHGAHPDAAVRTALDVAALDGLRLRGFMTVGARSSDPARVRAGYRLLREIRDEVRDSGEPGAEGAIELSMGMSGDLELAVAEGATIVRVGSAVFGARPL</sequence>
<dbReference type="Pfam" id="PF01168">
    <property type="entry name" value="Ala_racemase_N"/>
    <property type="match status" value="1"/>
</dbReference>
<dbReference type="InterPro" id="IPR029066">
    <property type="entry name" value="PLP-binding_barrel"/>
</dbReference>
<evidence type="ECO:0000256" key="1">
    <source>
        <dbReference type="ARBA" id="ARBA00022898"/>
    </source>
</evidence>
<dbReference type="HAMAP" id="MF_02087">
    <property type="entry name" value="PLP_homeostasis"/>
    <property type="match status" value="1"/>
</dbReference>
<evidence type="ECO:0000313" key="6">
    <source>
        <dbReference type="Proteomes" id="UP001316189"/>
    </source>
</evidence>
<dbReference type="CDD" id="cd00635">
    <property type="entry name" value="PLPDE_III_YBL036c_like"/>
    <property type="match status" value="1"/>
</dbReference>
<evidence type="ECO:0000259" key="4">
    <source>
        <dbReference type="Pfam" id="PF01168"/>
    </source>
</evidence>
<gene>
    <name evidence="5" type="ORF">NP064_05335</name>
</gene>
<dbReference type="Gene3D" id="3.20.20.10">
    <property type="entry name" value="Alanine racemase"/>
    <property type="match status" value="1"/>
</dbReference>
<proteinExistence type="inferred from homology"/>
<organism evidence="5 6">
    <name type="scientific">Cellulomonas chengniuliangii</name>
    <dbReference type="NCBI Taxonomy" id="2968084"/>
    <lineage>
        <taxon>Bacteria</taxon>
        <taxon>Bacillati</taxon>
        <taxon>Actinomycetota</taxon>
        <taxon>Actinomycetes</taxon>
        <taxon>Micrococcales</taxon>
        <taxon>Cellulomonadaceae</taxon>
        <taxon>Cellulomonas</taxon>
    </lineage>
</organism>
<dbReference type="InterPro" id="IPR011078">
    <property type="entry name" value="PyrdxlP_homeostasis"/>
</dbReference>
<protein>
    <recommendedName>
        <fullName evidence="2">Pyridoxal phosphate homeostasis protein</fullName>
        <shortName evidence="2">PLP homeostasis protein</shortName>
    </recommendedName>
</protein>
<dbReference type="InterPro" id="IPR001608">
    <property type="entry name" value="Ala_racemase_N"/>
</dbReference>
<dbReference type="EMBL" id="CP101988">
    <property type="protein sequence ID" value="UUI76321.1"/>
    <property type="molecule type" value="Genomic_DNA"/>
</dbReference>
<feature type="modified residue" description="N6-(pyridoxal phosphate)lysine" evidence="2">
    <location>
        <position position="41"/>
    </location>
</feature>
<comment type="function">
    <text evidence="2">Pyridoxal 5'-phosphate (PLP)-binding protein, which is involved in PLP homeostasis.</text>
</comment>
<keyword evidence="6" id="KW-1185">Reference proteome</keyword>